<name>A0A941EG11_9ACTN</name>
<evidence type="ECO:0000259" key="6">
    <source>
        <dbReference type="Pfam" id="PF01494"/>
    </source>
</evidence>
<evidence type="ECO:0000256" key="5">
    <source>
        <dbReference type="ARBA" id="ARBA00023033"/>
    </source>
</evidence>
<dbReference type="Proteomes" id="UP000676325">
    <property type="component" value="Unassembled WGS sequence"/>
</dbReference>
<dbReference type="AlphaFoldDB" id="A0A941EG11"/>
<dbReference type="PANTHER" id="PTHR13789">
    <property type="entry name" value="MONOOXYGENASE"/>
    <property type="match status" value="1"/>
</dbReference>
<proteinExistence type="predicted"/>
<organism evidence="7 8">
    <name type="scientific">Actinospica acidithermotolerans</name>
    <dbReference type="NCBI Taxonomy" id="2828514"/>
    <lineage>
        <taxon>Bacteria</taxon>
        <taxon>Bacillati</taxon>
        <taxon>Actinomycetota</taxon>
        <taxon>Actinomycetes</taxon>
        <taxon>Catenulisporales</taxon>
        <taxon>Actinospicaceae</taxon>
        <taxon>Actinospica</taxon>
    </lineage>
</organism>
<gene>
    <name evidence="7" type="ORF">KDK95_26190</name>
</gene>
<dbReference type="GO" id="GO:0004497">
    <property type="term" value="F:monooxygenase activity"/>
    <property type="evidence" value="ECO:0007669"/>
    <property type="project" value="UniProtKB-KW"/>
</dbReference>
<evidence type="ECO:0000256" key="4">
    <source>
        <dbReference type="ARBA" id="ARBA00023002"/>
    </source>
</evidence>
<dbReference type="GO" id="GO:0071949">
    <property type="term" value="F:FAD binding"/>
    <property type="evidence" value="ECO:0007669"/>
    <property type="project" value="InterPro"/>
</dbReference>
<evidence type="ECO:0000256" key="2">
    <source>
        <dbReference type="ARBA" id="ARBA00022630"/>
    </source>
</evidence>
<evidence type="ECO:0000256" key="3">
    <source>
        <dbReference type="ARBA" id="ARBA00022827"/>
    </source>
</evidence>
<keyword evidence="8" id="KW-1185">Reference proteome</keyword>
<dbReference type="Pfam" id="PF01494">
    <property type="entry name" value="FAD_binding_3"/>
    <property type="match status" value="1"/>
</dbReference>
<protein>
    <submittedName>
        <fullName evidence="7">FAD-dependent monooxygenase</fullName>
    </submittedName>
</protein>
<evidence type="ECO:0000256" key="1">
    <source>
        <dbReference type="ARBA" id="ARBA00001974"/>
    </source>
</evidence>
<accession>A0A941EG11</accession>
<feature type="domain" description="FAD-binding" evidence="6">
    <location>
        <begin position="7"/>
        <end position="322"/>
    </location>
</feature>
<keyword evidence="2" id="KW-0285">Flavoprotein</keyword>
<dbReference type="PRINTS" id="PR00420">
    <property type="entry name" value="RNGMNOXGNASE"/>
</dbReference>
<evidence type="ECO:0000313" key="7">
    <source>
        <dbReference type="EMBL" id="MBR7829822.1"/>
    </source>
</evidence>
<dbReference type="InterPro" id="IPR050493">
    <property type="entry name" value="FAD-dep_Monooxygenase_BioMet"/>
</dbReference>
<dbReference type="InterPro" id="IPR002938">
    <property type="entry name" value="FAD-bd"/>
</dbReference>
<evidence type="ECO:0000313" key="8">
    <source>
        <dbReference type="Proteomes" id="UP000676325"/>
    </source>
</evidence>
<dbReference type="EMBL" id="JAGSOH010000101">
    <property type="protein sequence ID" value="MBR7829822.1"/>
    <property type="molecule type" value="Genomic_DNA"/>
</dbReference>
<dbReference type="SUPFAM" id="SSF51905">
    <property type="entry name" value="FAD/NAD(P)-binding domain"/>
    <property type="match status" value="1"/>
</dbReference>
<comment type="cofactor">
    <cofactor evidence="1">
        <name>FAD</name>
        <dbReference type="ChEBI" id="CHEBI:57692"/>
    </cofactor>
</comment>
<dbReference type="SUPFAM" id="SSF54373">
    <property type="entry name" value="FAD-linked reductases, C-terminal domain"/>
    <property type="match status" value="1"/>
</dbReference>
<reference evidence="7" key="1">
    <citation type="submission" date="2021-04" db="EMBL/GenBank/DDBJ databases">
        <title>Genome based classification of Actinospica acidithermotolerans sp. nov., an actinobacterium isolated from an Indonesian hot spring.</title>
        <authorList>
            <person name="Kusuma A.B."/>
            <person name="Putra K.E."/>
            <person name="Nafisah S."/>
            <person name="Loh J."/>
            <person name="Nouioui I."/>
            <person name="Goodfellow M."/>
        </authorList>
    </citation>
    <scope>NUCLEOTIDE SEQUENCE</scope>
    <source>
        <strain evidence="7">MGRD01-02</strain>
    </source>
</reference>
<comment type="caution">
    <text evidence="7">The sequence shown here is derived from an EMBL/GenBank/DDBJ whole genome shotgun (WGS) entry which is preliminary data.</text>
</comment>
<keyword evidence="3" id="KW-0274">FAD</keyword>
<dbReference type="Gene3D" id="3.50.50.60">
    <property type="entry name" value="FAD/NAD(P)-binding domain"/>
    <property type="match status" value="1"/>
</dbReference>
<dbReference type="RefSeq" id="WP_212520956.1">
    <property type="nucleotide sequence ID" value="NZ_JAGSOH010000101.1"/>
</dbReference>
<sequence length="409" mass="44182">MSSAHRIVIVGGGICGLATALAVARRGHAAVVLEKADRFAEIGAGIQIAPNGIHALRELGLDATTSPITSLMDELRFMDGVTGEHVASMALTDEYQKRFGYPYVVVHRAQLHAELLAACQESELIDLRTNAAVTGYRITGYGAVAMLRDCETVAGAAVIGADGIHSAIRRQLVHDGDPIVSGITIYRTTAPMETVPADLLLPASVTAWAGPKWHLVHYPIAGGRLLNLAISLDNGATERYAGVPVAADEVLAQFPQACDQVARLLALGEDWKTWMLVDREPVQRWTDGPVVLLGDAAHPTLHYAAQGACQAIEDAVLLGRLLDGCAPEDFAARFAELSKLRRDRTARVHDFAHRTIEVWHPAGDAARERNRKLSGLTGHHMREFISWMHSPQSSSLDGYEYQAPLAVHS</sequence>
<dbReference type="PANTHER" id="PTHR13789:SF318">
    <property type="entry name" value="GERANYLGERANYL DIPHOSPHATE REDUCTASE"/>
    <property type="match status" value="1"/>
</dbReference>
<keyword evidence="4" id="KW-0560">Oxidoreductase</keyword>
<dbReference type="InterPro" id="IPR036188">
    <property type="entry name" value="FAD/NAD-bd_sf"/>
</dbReference>
<keyword evidence="5 7" id="KW-0503">Monooxygenase</keyword>